<name>A0A1M6NZY9_REIAG</name>
<organism evidence="2 3">
    <name type="scientific">Reichenbachiella agariperforans</name>
    <dbReference type="NCBI Taxonomy" id="156994"/>
    <lineage>
        <taxon>Bacteria</taxon>
        <taxon>Pseudomonadati</taxon>
        <taxon>Bacteroidota</taxon>
        <taxon>Cytophagia</taxon>
        <taxon>Cytophagales</taxon>
        <taxon>Reichenbachiellaceae</taxon>
        <taxon>Reichenbachiella</taxon>
    </lineage>
</organism>
<dbReference type="InterPro" id="IPR002123">
    <property type="entry name" value="Plipid/glycerol_acylTrfase"/>
</dbReference>
<dbReference type="Pfam" id="PF13472">
    <property type="entry name" value="Lipase_GDSL_2"/>
    <property type="match status" value="1"/>
</dbReference>
<keyword evidence="2" id="KW-0808">Transferase</keyword>
<accession>A0A1M6NZY9</accession>
<dbReference type="EMBL" id="FRAA01000002">
    <property type="protein sequence ID" value="SHK01228.1"/>
    <property type="molecule type" value="Genomic_DNA"/>
</dbReference>
<sequence>MLTYIAIRQNRNEQMTDTLPSPLDQLMPKGEIVIRKKGDILKKQFSKVDQFYILLEGTVHFDQSLHSNDKELLAGMSQSKYAPIGMDAFIAPYRNETTARVASDEARLIMWQTKDLITLLDDDIVLSIAFYTFLNIQSHKFVEDTSELFANTSAALQSLATETSSEGYLAQLERDEIDKVILLLQSPFFEAFDEEDLAVLAQSMQRREYLVNDVIIKQDEEKKGIYLLESGEVQYSRMNFSIETNKPYKVPFRSISTPGYLISSSSMLGIKSAMTSHVTKDAIVLYIPEDNLEKHCEQYPKFALSFQKRILWLINNQLRAVRTRLIATQFNEELLVASTLINSNSTKLMVHSPLHAVPLLLENKLTIPHAIEILHRTELKGIGPEKNLASLCLDNLHQTQRESNFYRALQDIYSSVAENTEGKSVDQIQLDCVKASKKAFSIPSIYLKGLENMPTEQGCIFIYNHLLNEPYYTLPNQFQITLDSHYLSALVYEQYGAHAQRIVRLGKSEEYAHENYYDNLGFISVSTADSEALVETIEEKKIRHQKFYHQINDALNEGKNIIISPEGSSHPTEHSPSHFKSGFFKVLQKVKKEPLIVPIVMANFDKRITAYKFACEIKKPFKLSEKMKEYGCTEVKPFLRKYQMDFRNDTQQLTNDISNETSVEFLFEDEVDALIEKLTTHDEQDCISFYGSSTIRLWDTLESDLADKKAINLGFGGSSYQWCLFYFDRLFENFRPKNYVLYGGDNDLSNGQSPEDILMNFSLLTEKIKNHNPAAQITVISIKPSPSREYLLSKIIETNELLRTHTEVNEHMHWIEIYEHMLTPDGRPRTDLFVDDMLHLNPKGYKIWKQHVRDQLPF</sequence>
<keyword evidence="2" id="KW-0418">Kinase</keyword>
<dbReference type="SUPFAM" id="SSF69593">
    <property type="entry name" value="Glycerol-3-phosphate (1)-acyltransferase"/>
    <property type="match status" value="1"/>
</dbReference>
<dbReference type="Proteomes" id="UP000184474">
    <property type="component" value="Unassembled WGS sequence"/>
</dbReference>
<dbReference type="GO" id="GO:0016788">
    <property type="term" value="F:hydrolase activity, acting on ester bonds"/>
    <property type="evidence" value="ECO:0007669"/>
    <property type="project" value="UniProtKB-ARBA"/>
</dbReference>
<dbReference type="Gene3D" id="2.60.120.10">
    <property type="entry name" value="Jelly Rolls"/>
    <property type="match status" value="2"/>
</dbReference>
<dbReference type="AlphaFoldDB" id="A0A1M6NZY9"/>
<gene>
    <name evidence="2" type="ORF">SAMN04488028_102486</name>
</gene>
<dbReference type="InterPro" id="IPR018490">
    <property type="entry name" value="cNMP-bd_dom_sf"/>
</dbReference>
<dbReference type="SUPFAM" id="SSF51206">
    <property type="entry name" value="cAMP-binding domain-like"/>
    <property type="match status" value="2"/>
</dbReference>
<dbReference type="STRING" id="156994.SAMN04488028_102486"/>
<dbReference type="InterPro" id="IPR014710">
    <property type="entry name" value="RmlC-like_jellyroll"/>
</dbReference>
<dbReference type="SMART" id="SM00100">
    <property type="entry name" value="cNMP"/>
    <property type="match status" value="1"/>
</dbReference>
<dbReference type="Pfam" id="PF01553">
    <property type="entry name" value="Acyltransferase"/>
    <property type="match status" value="1"/>
</dbReference>
<reference evidence="3" key="1">
    <citation type="submission" date="2016-11" db="EMBL/GenBank/DDBJ databases">
        <authorList>
            <person name="Varghese N."/>
            <person name="Submissions S."/>
        </authorList>
    </citation>
    <scope>NUCLEOTIDE SEQUENCE [LARGE SCALE GENOMIC DNA]</scope>
    <source>
        <strain evidence="3">DSM 26134</strain>
    </source>
</reference>
<feature type="domain" description="Cyclic nucleotide-binding" evidence="1">
    <location>
        <begin position="188"/>
        <end position="234"/>
    </location>
</feature>
<protein>
    <submittedName>
        <fullName evidence="2">cAMP-binding domain of CRP or a regulatory subunit of cAMP-dependent protein kinases</fullName>
    </submittedName>
</protein>
<keyword evidence="3" id="KW-1185">Reference proteome</keyword>
<evidence type="ECO:0000313" key="2">
    <source>
        <dbReference type="EMBL" id="SHK01228.1"/>
    </source>
</evidence>
<dbReference type="GO" id="GO:0016746">
    <property type="term" value="F:acyltransferase activity"/>
    <property type="evidence" value="ECO:0007669"/>
    <property type="project" value="InterPro"/>
</dbReference>
<dbReference type="SUPFAM" id="SSF52266">
    <property type="entry name" value="SGNH hydrolase"/>
    <property type="match status" value="1"/>
</dbReference>
<dbReference type="RefSeq" id="WP_084190450.1">
    <property type="nucleotide sequence ID" value="NZ_FRAA01000002.1"/>
</dbReference>
<evidence type="ECO:0000313" key="3">
    <source>
        <dbReference type="Proteomes" id="UP000184474"/>
    </source>
</evidence>
<proteinExistence type="predicted"/>
<dbReference type="CDD" id="cd00038">
    <property type="entry name" value="CAP_ED"/>
    <property type="match status" value="1"/>
</dbReference>
<dbReference type="InterPro" id="IPR036514">
    <property type="entry name" value="SGNH_hydro_sf"/>
</dbReference>
<dbReference type="InterPro" id="IPR013830">
    <property type="entry name" value="SGNH_hydro"/>
</dbReference>
<dbReference type="InterPro" id="IPR000595">
    <property type="entry name" value="cNMP-bd_dom"/>
</dbReference>
<dbReference type="GO" id="GO:0016301">
    <property type="term" value="F:kinase activity"/>
    <property type="evidence" value="ECO:0007669"/>
    <property type="project" value="UniProtKB-KW"/>
</dbReference>
<dbReference type="Gene3D" id="3.40.50.1110">
    <property type="entry name" value="SGNH hydrolase"/>
    <property type="match status" value="1"/>
</dbReference>
<evidence type="ECO:0000259" key="1">
    <source>
        <dbReference type="PROSITE" id="PS50042"/>
    </source>
</evidence>
<dbReference type="PROSITE" id="PS50042">
    <property type="entry name" value="CNMP_BINDING_3"/>
    <property type="match status" value="1"/>
</dbReference>